<evidence type="ECO:0000313" key="2">
    <source>
        <dbReference type="EMBL" id="QHT12667.1"/>
    </source>
</evidence>
<dbReference type="AlphaFoldDB" id="A0A6C0D825"/>
<proteinExistence type="predicted"/>
<evidence type="ECO:0000256" key="1">
    <source>
        <dbReference type="SAM" id="MobiDB-lite"/>
    </source>
</evidence>
<accession>A0A6C0D825</accession>
<feature type="region of interest" description="Disordered" evidence="1">
    <location>
        <begin position="61"/>
        <end position="108"/>
    </location>
</feature>
<feature type="region of interest" description="Disordered" evidence="1">
    <location>
        <begin position="1"/>
        <end position="24"/>
    </location>
</feature>
<dbReference type="EMBL" id="MN739549">
    <property type="protein sequence ID" value="QHT12667.1"/>
    <property type="molecule type" value="Genomic_DNA"/>
</dbReference>
<organism evidence="2">
    <name type="scientific">viral metagenome</name>
    <dbReference type="NCBI Taxonomy" id="1070528"/>
    <lineage>
        <taxon>unclassified sequences</taxon>
        <taxon>metagenomes</taxon>
        <taxon>organismal metagenomes</taxon>
    </lineage>
</organism>
<name>A0A6C0D825_9ZZZZ</name>
<sequence length="108" mass="11541">MAKSRRVRSRRGKGTKHRRGGQFDAAMMAVPAMLARPVYNLGKSSASSAYNGAKGLASSAYGSASLASQKAREKANGMYSSMFGKSSPPPPAAQPGMGGRRTRRRRRH</sequence>
<protein>
    <submittedName>
        <fullName evidence="2">Uncharacterized protein</fullName>
    </submittedName>
</protein>
<reference evidence="2" key="1">
    <citation type="journal article" date="2020" name="Nature">
        <title>Giant virus diversity and host interactions through global metagenomics.</title>
        <authorList>
            <person name="Schulz F."/>
            <person name="Roux S."/>
            <person name="Paez-Espino D."/>
            <person name="Jungbluth S."/>
            <person name="Walsh D.A."/>
            <person name="Denef V.J."/>
            <person name="McMahon K.D."/>
            <person name="Konstantinidis K.T."/>
            <person name="Eloe-Fadrosh E.A."/>
            <person name="Kyrpides N.C."/>
            <person name="Woyke T."/>
        </authorList>
    </citation>
    <scope>NUCLEOTIDE SEQUENCE</scope>
    <source>
        <strain evidence="2">GVMAG-M-3300023174-130</strain>
    </source>
</reference>
<feature type="compositionally biased region" description="Basic residues" evidence="1">
    <location>
        <begin position="1"/>
        <end position="20"/>
    </location>
</feature>